<dbReference type="Gene3D" id="1.10.10.10">
    <property type="entry name" value="Winged helix-like DNA-binding domain superfamily/Winged helix DNA-binding domain"/>
    <property type="match status" value="1"/>
</dbReference>
<dbReference type="InterPro" id="IPR050707">
    <property type="entry name" value="HTH_MetabolicPath_Reg"/>
</dbReference>
<dbReference type="InterPro" id="IPR005471">
    <property type="entry name" value="Tscrpt_reg_IclR_N"/>
</dbReference>
<comment type="caution">
    <text evidence="5">The sequence shown here is derived from an EMBL/GenBank/DDBJ whole genome shotgun (WGS) entry which is preliminary data.</text>
</comment>
<dbReference type="PANTHER" id="PTHR30136">
    <property type="entry name" value="HELIX-TURN-HELIX TRANSCRIPTIONAL REGULATOR, ICLR FAMILY"/>
    <property type="match status" value="1"/>
</dbReference>
<dbReference type="SUPFAM" id="SSF46785">
    <property type="entry name" value="Winged helix' DNA-binding domain"/>
    <property type="match status" value="1"/>
</dbReference>
<dbReference type="PROSITE" id="PS51077">
    <property type="entry name" value="HTH_ICLR"/>
    <property type="match status" value="1"/>
</dbReference>
<dbReference type="GO" id="GO:0003677">
    <property type="term" value="F:DNA binding"/>
    <property type="evidence" value="ECO:0007669"/>
    <property type="project" value="UniProtKB-KW"/>
</dbReference>
<reference evidence="5 6" key="1">
    <citation type="submission" date="2018-05" db="EMBL/GenBank/DDBJ databases">
        <title>Genomic Encyclopedia of Type Strains, Phase IV (KMG-IV): sequencing the most valuable type-strain genomes for metagenomic binning, comparative biology and taxonomic classification.</title>
        <authorList>
            <person name="Goeker M."/>
        </authorList>
    </citation>
    <scope>NUCLEOTIDE SEQUENCE [LARGE SCALE GENOMIC DNA]</scope>
    <source>
        <strain evidence="5 6">DSM 44717</strain>
    </source>
</reference>
<proteinExistence type="predicted"/>
<protein>
    <submittedName>
        <fullName evidence="5">DNA-binding IclR family transcriptional regulator</fullName>
    </submittedName>
</protein>
<keyword evidence="2" id="KW-0804">Transcription</keyword>
<sequence length="316" mass="34302">MPSDKTPAAETSPPTRRVIAVLELLAEETPRTSAQIADRLGLSRSTVGNVLTELQGHEWVTRRADLSYELGPALWRTADRGTHHRDDPDPRHSALRRLAREVDCGAALLEVHGAEVRFAIVVENRGRIPAGISIGTHLPLIPPAAATIIAHSDQSSRERWLAAADLEHRTEYETLLADIRVMGAAVWGVDAHSLTTLDVLADVVEHLDHTPNSHILRERVLALLGGISGHPYRPADLDDDTALPISYISAAVLHEHGEPTAELLIGPLRSAVTREERDHYLGALTDSARSIPSRTGTRWPPRSGRTDAPTISSSGA</sequence>
<dbReference type="Pfam" id="PF09339">
    <property type="entry name" value="HTH_IclR"/>
    <property type="match status" value="1"/>
</dbReference>
<evidence type="ECO:0000313" key="6">
    <source>
        <dbReference type="Proteomes" id="UP000246410"/>
    </source>
</evidence>
<dbReference type="InterPro" id="IPR036388">
    <property type="entry name" value="WH-like_DNA-bd_sf"/>
</dbReference>
<dbReference type="GO" id="GO:0003700">
    <property type="term" value="F:DNA-binding transcription factor activity"/>
    <property type="evidence" value="ECO:0007669"/>
    <property type="project" value="TreeGrafter"/>
</dbReference>
<gene>
    <name evidence="5" type="ORF">DFR69_11140</name>
</gene>
<keyword evidence="1" id="KW-0805">Transcription regulation</keyword>
<keyword evidence="5" id="KW-0238">DNA-binding</keyword>
<dbReference type="InterPro" id="IPR029016">
    <property type="entry name" value="GAF-like_dom_sf"/>
</dbReference>
<feature type="domain" description="HTH iclR-type" evidence="4">
    <location>
        <begin position="12"/>
        <end position="72"/>
    </location>
</feature>
<dbReference type="PANTHER" id="PTHR30136:SF35">
    <property type="entry name" value="HTH-TYPE TRANSCRIPTIONAL REGULATOR RV1719"/>
    <property type="match status" value="1"/>
</dbReference>
<accession>A0A317N6Z9</accession>
<name>A0A317N6Z9_9NOCA</name>
<dbReference type="Gene3D" id="3.30.450.40">
    <property type="match status" value="1"/>
</dbReference>
<feature type="compositionally biased region" description="Polar residues" evidence="3">
    <location>
        <begin position="287"/>
        <end position="296"/>
    </location>
</feature>
<dbReference type="RefSeq" id="WP_167456401.1">
    <property type="nucleotide sequence ID" value="NZ_QGTL01000011.1"/>
</dbReference>
<dbReference type="CDD" id="cd00090">
    <property type="entry name" value="HTH_ARSR"/>
    <property type="match status" value="1"/>
</dbReference>
<evidence type="ECO:0000256" key="3">
    <source>
        <dbReference type="SAM" id="MobiDB-lite"/>
    </source>
</evidence>
<evidence type="ECO:0000256" key="1">
    <source>
        <dbReference type="ARBA" id="ARBA00023015"/>
    </source>
</evidence>
<evidence type="ECO:0000313" key="5">
    <source>
        <dbReference type="EMBL" id="PWV71051.1"/>
    </source>
</evidence>
<evidence type="ECO:0000256" key="2">
    <source>
        <dbReference type="ARBA" id="ARBA00023163"/>
    </source>
</evidence>
<dbReference type="Proteomes" id="UP000246410">
    <property type="component" value="Unassembled WGS sequence"/>
</dbReference>
<organism evidence="5 6">
    <name type="scientific">Nocardia neocaledoniensis</name>
    <dbReference type="NCBI Taxonomy" id="236511"/>
    <lineage>
        <taxon>Bacteria</taxon>
        <taxon>Bacillati</taxon>
        <taxon>Actinomycetota</taxon>
        <taxon>Actinomycetes</taxon>
        <taxon>Mycobacteriales</taxon>
        <taxon>Nocardiaceae</taxon>
        <taxon>Nocardia</taxon>
    </lineage>
</organism>
<dbReference type="EMBL" id="QGTL01000011">
    <property type="protein sequence ID" value="PWV71051.1"/>
    <property type="molecule type" value="Genomic_DNA"/>
</dbReference>
<feature type="region of interest" description="Disordered" evidence="3">
    <location>
        <begin position="283"/>
        <end position="316"/>
    </location>
</feature>
<dbReference type="InterPro" id="IPR011991">
    <property type="entry name" value="ArsR-like_HTH"/>
</dbReference>
<dbReference type="SUPFAM" id="SSF55781">
    <property type="entry name" value="GAF domain-like"/>
    <property type="match status" value="1"/>
</dbReference>
<evidence type="ECO:0000259" key="4">
    <source>
        <dbReference type="PROSITE" id="PS51077"/>
    </source>
</evidence>
<keyword evidence="6" id="KW-1185">Reference proteome</keyword>
<dbReference type="AlphaFoldDB" id="A0A317N6Z9"/>
<dbReference type="SMART" id="SM00346">
    <property type="entry name" value="HTH_ICLR"/>
    <property type="match status" value="1"/>
</dbReference>
<dbReference type="GO" id="GO:0045892">
    <property type="term" value="P:negative regulation of DNA-templated transcription"/>
    <property type="evidence" value="ECO:0007669"/>
    <property type="project" value="TreeGrafter"/>
</dbReference>
<dbReference type="InterPro" id="IPR036390">
    <property type="entry name" value="WH_DNA-bd_sf"/>
</dbReference>